<dbReference type="AlphaFoldDB" id="A0A4R6Y9J7"/>
<dbReference type="Proteomes" id="UP000294480">
    <property type="component" value="Unassembled WGS sequence"/>
</dbReference>
<evidence type="ECO:0000313" key="2">
    <source>
        <dbReference type="Proteomes" id="UP000294480"/>
    </source>
</evidence>
<reference evidence="1 2" key="1">
    <citation type="submission" date="2019-03" db="EMBL/GenBank/DDBJ databases">
        <title>Genomic Encyclopedia of Type Strains, Phase IV (KMG-IV): sequencing the most valuable type-strain genomes for metagenomic binning, comparative biology and taxonomic classification.</title>
        <authorList>
            <person name="Goeker M."/>
        </authorList>
    </citation>
    <scope>NUCLEOTIDE SEQUENCE [LARGE SCALE GENOMIC DNA]</scope>
    <source>
        <strain evidence="1 2">DSM 102852</strain>
    </source>
</reference>
<comment type="caution">
    <text evidence="1">The sequence shown here is derived from an EMBL/GenBank/DDBJ whole genome shotgun (WGS) entry which is preliminary data.</text>
</comment>
<evidence type="ECO:0000313" key="1">
    <source>
        <dbReference type="EMBL" id="TDR32156.1"/>
    </source>
</evidence>
<dbReference type="RefSeq" id="WP_133619314.1">
    <property type="nucleotide sequence ID" value="NZ_SNZE01000005.1"/>
</dbReference>
<sequence length="66" mass="7694">MSTRKIQISEAQNRFRGKKKDCGFFRLQTWLSIENQNNLTMLAEKLDLSREEIVNKALSALSQQHV</sequence>
<keyword evidence="2" id="KW-1185">Reference proteome</keyword>
<name>A0A4R6Y9J7_9BURK</name>
<organism evidence="1 2">
    <name type="scientific">Hydromonas duriensis</name>
    <dbReference type="NCBI Taxonomy" id="1527608"/>
    <lineage>
        <taxon>Bacteria</taxon>
        <taxon>Pseudomonadati</taxon>
        <taxon>Pseudomonadota</taxon>
        <taxon>Betaproteobacteria</taxon>
        <taxon>Burkholderiales</taxon>
        <taxon>Burkholderiaceae</taxon>
        <taxon>Hydromonas</taxon>
    </lineage>
</organism>
<proteinExistence type="predicted"/>
<evidence type="ECO:0008006" key="3">
    <source>
        <dbReference type="Google" id="ProtNLM"/>
    </source>
</evidence>
<gene>
    <name evidence="1" type="ORF">DFR44_10539</name>
</gene>
<protein>
    <recommendedName>
        <fullName evidence="3">Ribbon-helix-helix CopG family protein</fullName>
    </recommendedName>
</protein>
<accession>A0A4R6Y9J7</accession>
<dbReference type="EMBL" id="SNZE01000005">
    <property type="protein sequence ID" value="TDR32156.1"/>
    <property type="molecule type" value="Genomic_DNA"/>
</dbReference>